<protein>
    <recommendedName>
        <fullName evidence="1">Tc1-like transposase DDE domain-containing protein</fullName>
    </recommendedName>
</protein>
<proteinExistence type="predicted"/>
<dbReference type="GO" id="GO:0003676">
    <property type="term" value="F:nucleic acid binding"/>
    <property type="evidence" value="ECO:0007669"/>
    <property type="project" value="InterPro"/>
</dbReference>
<dbReference type="Proteomes" id="UP000265200">
    <property type="component" value="Chromosome 24"/>
</dbReference>
<evidence type="ECO:0000313" key="3">
    <source>
        <dbReference type="Proteomes" id="UP000265200"/>
    </source>
</evidence>
<dbReference type="Ensembl" id="ENSORLT00015035067.1">
    <property type="protein sequence ID" value="ENSORLP00015033730.1"/>
    <property type="gene ID" value="ENSORLG00015019279.1"/>
</dbReference>
<feature type="domain" description="Tc1-like transposase DDE" evidence="1">
    <location>
        <begin position="19"/>
        <end position="50"/>
    </location>
</feature>
<dbReference type="Gene3D" id="3.30.420.10">
    <property type="entry name" value="Ribonuclease H-like superfamily/Ribonuclease H"/>
    <property type="match status" value="1"/>
</dbReference>
<evidence type="ECO:0000313" key="2">
    <source>
        <dbReference type="Ensembl" id="ENSORLP00015033730.1"/>
    </source>
</evidence>
<reference key="1">
    <citation type="journal article" date="2007" name="Nature">
        <title>The medaka draft genome and insights into vertebrate genome evolution.</title>
        <authorList>
            <person name="Kasahara M."/>
            <person name="Naruse K."/>
            <person name="Sasaki S."/>
            <person name="Nakatani Y."/>
            <person name="Qu W."/>
            <person name="Ahsan B."/>
            <person name="Yamada T."/>
            <person name="Nagayasu Y."/>
            <person name="Doi K."/>
            <person name="Kasai Y."/>
            <person name="Jindo T."/>
            <person name="Kobayashi D."/>
            <person name="Shimada A."/>
            <person name="Toyoda A."/>
            <person name="Kuroki Y."/>
            <person name="Fujiyama A."/>
            <person name="Sasaki T."/>
            <person name="Shimizu A."/>
            <person name="Asakawa S."/>
            <person name="Shimizu N."/>
            <person name="Hashimoto S."/>
            <person name="Yang J."/>
            <person name="Lee Y."/>
            <person name="Matsushima K."/>
            <person name="Sugano S."/>
            <person name="Sakaizumi M."/>
            <person name="Narita T."/>
            <person name="Ohishi K."/>
            <person name="Haga S."/>
            <person name="Ohta F."/>
            <person name="Nomoto H."/>
            <person name="Nogata K."/>
            <person name="Morishita T."/>
            <person name="Endo T."/>
            <person name="Shin-I T."/>
            <person name="Takeda H."/>
            <person name="Morishita S."/>
            <person name="Kohara Y."/>
        </authorList>
    </citation>
    <scope>NUCLEOTIDE SEQUENCE [LARGE SCALE GENOMIC DNA]</scope>
    <source>
        <strain>Hd-rR</strain>
    </source>
</reference>
<dbReference type="InterPro" id="IPR038717">
    <property type="entry name" value="Tc1-like_DDE_dom"/>
</dbReference>
<dbReference type="AlphaFoldDB" id="A0A3P9JMZ7"/>
<reference evidence="2" key="4">
    <citation type="submission" date="2025-09" db="UniProtKB">
        <authorList>
            <consortium name="Ensembl"/>
        </authorList>
    </citation>
    <scope>IDENTIFICATION</scope>
    <source>
        <strain evidence="2">HSOK</strain>
    </source>
</reference>
<reference evidence="2" key="3">
    <citation type="submission" date="2025-08" db="UniProtKB">
        <authorList>
            <consortium name="Ensembl"/>
        </authorList>
    </citation>
    <scope>IDENTIFICATION</scope>
    <source>
        <strain evidence="2">HSOK</strain>
    </source>
</reference>
<reference evidence="2 3" key="2">
    <citation type="submission" date="2017-04" db="EMBL/GenBank/DDBJ databases">
        <title>CpG methylation of centromeres and impact of large insertions on vertebrate speciation.</title>
        <authorList>
            <person name="Ichikawa K."/>
            <person name="Yoshimura J."/>
            <person name="Morishita S."/>
        </authorList>
    </citation>
    <scope>NUCLEOTIDE SEQUENCE</scope>
    <source>
        <strain evidence="2 3">HSOK</strain>
    </source>
</reference>
<accession>A0A3P9JMZ7</accession>
<evidence type="ECO:0000259" key="1">
    <source>
        <dbReference type="Pfam" id="PF13358"/>
    </source>
</evidence>
<sequence>MKHVFGCAKIFTAGLQIVGVTHMFWPSFSPDLNPIEHNWDQLKQRLDDDHICKSLWNSCLCTF</sequence>
<dbReference type="InterPro" id="IPR036397">
    <property type="entry name" value="RNaseH_sf"/>
</dbReference>
<dbReference type="Pfam" id="PF13358">
    <property type="entry name" value="DDE_3"/>
    <property type="match status" value="1"/>
</dbReference>
<organism evidence="2 3">
    <name type="scientific">Oryzias latipes</name>
    <name type="common">Japanese rice fish</name>
    <name type="synonym">Japanese killifish</name>
    <dbReference type="NCBI Taxonomy" id="8090"/>
    <lineage>
        <taxon>Eukaryota</taxon>
        <taxon>Metazoa</taxon>
        <taxon>Chordata</taxon>
        <taxon>Craniata</taxon>
        <taxon>Vertebrata</taxon>
        <taxon>Euteleostomi</taxon>
        <taxon>Actinopterygii</taxon>
        <taxon>Neopterygii</taxon>
        <taxon>Teleostei</taxon>
        <taxon>Neoteleostei</taxon>
        <taxon>Acanthomorphata</taxon>
        <taxon>Ovalentaria</taxon>
        <taxon>Atherinomorphae</taxon>
        <taxon>Beloniformes</taxon>
        <taxon>Adrianichthyidae</taxon>
        <taxon>Oryziinae</taxon>
        <taxon>Oryzias</taxon>
    </lineage>
</organism>
<name>A0A3P9JMZ7_ORYLA</name>